<organism evidence="2 3">
    <name type="scientific">Choiromyces venosus 120613-1</name>
    <dbReference type="NCBI Taxonomy" id="1336337"/>
    <lineage>
        <taxon>Eukaryota</taxon>
        <taxon>Fungi</taxon>
        <taxon>Dikarya</taxon>
        <taxon>Ascomycota</taxon>
        <taxon>Pezizomycotina</taxon>
        <taxon>Pezizomycetes</taxon>
        <taxon>Pezizales</taxon>
        <taxon>Tuberaceae</taxon>
        <taxon>Choiromyces</taxon>
    </lineage>
</organism>
<evidence type="ECO:0000313" key="2">
    <source>
        <dbReference type="EMBL" id="RPA90323.1"/>
    </source>
</evidence>
<feature type="compositionally biased region" description="Low complexity" evidence="1">
    <location>
        <begin position="287"/>
        <end position="297"/>
    </location>
</feature>
<sequence>MASSSSSATRKDIFVRGASPAALAAASAGLAGKDKDNVFTVIQHAIGAASSMDELIHTITVRFRDLVSPVLRNALDVNGKLNTAKKTLAGLGTNKTSGTFPSYIDSMNNPFAKLQPCKETKATVATAISEANTWFNLQKEAALDKVIALKEIEVEHLEKLCLLSSLEDSLIKVLDDDWAATLRGLGVTTVKGGGLSGDPIVIEKSVPAFFKDDLDLAKRLAPIWAAKVWDFTRVRSRKTLALIEKKKDLASNAAEEMDVDPPTEADRIAELEKQVKEFKLHNKRAGQAKGKQPQQKKSAARPPPRKPASQNRVSKPKPRRKNSGNAPATGNKRPRTASGAQSGPKGKKGRKN</sequence>
<reference evidence="2 3" key="1">
    <citation type="journal article" date="2018" name="Nat. Ecol. Evol.">
        <title>Pezizomycetes genomes reveal the molecular basis of ectomycorrhizal truffle lifestyle.</title>
        <authorList>
            <person name="Murat C."/>
            <person name="Payen T."/>
            <person name="Noel B."/>
            <person name="Kuo A."/>
            <person name="Morin E."/>
            <person name="Chen J."/>
            <person name="Kohler A."/>
            <person name="Krizsan K."/>
            <person name="Balestrini R."/>
            <person name="Da Silva C."/>
            <person name="Montanini B."/>
            <person name="Hainaut M."/>
            <person name="Levati E."/>
            <person name="Barry K.W."/>
            <person name="Belfiori B."/>
            <person name="Cichocki N."/>
            <person name="Clum A."/>
            <person name="Dockter R.B."/>
            <person name="Fauchery L."/>
            <person name="Guy J."/>
            <person name="Iotti M."/>
            <person name="Le Tacon F."/>
            <person name="Lindquist E.A."/>
            <person name="Lipzen A."/>
            <person name="Malagnac F."/>
            <person name="Mello A."/>
            <person name="Molinier V."/>
            <person name="Miyauchi S."/>
            <person name="Poulain J."/>
            <person name="Riccioni C."/>
            <person name="Rubini A."/>
            <person name="Sitrit Y."/>
            <person name="Splivallo R."/>
            <person name="Traeger S."/>
            <person name="Wang M."/>
            <person name="Zifcakova L."/>
            <person name="Wipf D."/>
            <person name="Zambonelli A."/>
            <person name="Paolocci F."/>
            <person name="Nowrousian M."/>
            <person name="Ottonello S."/>
            <person name="Baldrian P."/>
            <person name="Spatafora J.W."/>
            <person name="Henrissat B."/>
            <person name="Nagy L.G."/>
            <person name="Aury J.M."/>
            <person name="Wincker P."/>
            <person name="Grigoriev I.V."/>
            <person name="Bonfante P."/>
            <person name="Martin F.M."/>
        </authorList>
    </citation>
    <scope>NUCLEOTIDE SEQUENCE [LARGE SCALE GENOMIC DNA]</scope>
    <source>
        <strain evidence="2 3">120613-1</strain>
    </source>
</reference>
<proteinExistence type="predicted"/>
<gene>
    <name evidence="2" type="ORF">L873DRAFT_1821299</name>
</gene>
<dbReference type="AlphaFoldDB" id="A0A3N4IVT2"/>
<evidence type="ECO:0000256" key="1">
    <source>
        <dbReference type="SAM" id="MobiDB-lite"/>
    </source>
</evidence>
<protein>
    <submittedName>
        <fullName evidence="2">Uncharacterized protein</fullName>
    </submittedName>
</protein>
<keyword evidence="3" id="KW-1185">Reference proteome</keyword>
<feature type="region of interest" description="Disordered" evidence="1">
    <location>
        <begin position="283"/>
        <end position="352"/>
    </location>
</feature>
<dbReference type="EMBL" id="ML120530">
    <property type="protein sequence ID" value="RPA90323.1"/>
    <property type="molecule type" value="Genomic_DNA"/>
</dbReference>
<dbReference type="OrthoDB" id="10485895at2759"/>
<dbReference type="Proteomes" id="UP000276215">
    <property type="component" value="Unassembled WGS sequence"/>
</dbReference>
<evidence type="ECO:0000313" key="3">
    <source>
        <dbReference type="Proteomes" id="UP000276215"/>
    </source>
</evidence>
<name>A0A3N4IVT2_9PEZI</name>
<accession>A0A3N4IVT2</accession>